<dbReference type="EMBL" id="FOZK01000005">
    <property type="protein sequence ID" value="SFS12283.1"/>
    <property type="molecule type" value="Genomic_DNA"/>
</dbReference>
<dbReference type="Pfam" id="PF06510">
    <property type="entry name" value="DUF1102"/>
    <property type="match status" value="1"/>
</dbReference>
<feature type="region of interest" description="Disordered" evidence="1">
    <location>
        <begin position="134"/>
        <end position="155"/>
    </location>
</feature>
<evidence type="ECO:0000313" key="3">
    <source>
        <dbReference type="Proteomes" id="UP000199062"/>
    </source>
</evidence>
<dbReference type="RefSeq" id="WP_089819147.1">
    <property type="nucleotide sequence ID" value="NZ_FOZK01000005.1"/>
</dbReference>
<dbReference type="OrthoDB" id="241473at2157"/>
<organism evidence="2 3">
    <name type="scientific">Halomicrobium zhouii</name>
    <dbReference type="NCBI Taxonomy" id="767519"/>
    <lineage>
        <taxon>Archaea</taxon>
        <taxon>Methanobacteriati</taxon>
        <taxon>Methanobacteriota</taxon>
        <taxon>Stenosarchaea group</taxon>
        <taxon>Halobacteria</taxon>
        <taxon>Halobacteriales</taxon>
        <taxon>Haloarculaceae</taxon>
        <taxon>Halomicrobium</taxon>
    </lineage>
</organism>
<accession>A0A1I6M9I6</accession>
<evidence type="ECO:0008006" key="4">
    <source>
        <dbReference type="Google" id="ProtNLM"/>
    </source>
</evidence>
<dbReference type="InterPro" id="IPR009482">
    <property type="entry name" value="DUF1102"/>
</dbReference>
<name>A0A1I6M9I6_9EURY</name>
<sequence length="190" mass="19045">MQRRKFVIGVGSLAAGSAAAMGTGAFTSVTASRDVDVEVASDASAYLRLEGAGGPNAPYVTDDGSSGTLGITLDPSNSTAAGGEGVNPDALTRIDDLFVVENQGTQSVDVSIAKSGDNSGLVCFFANDAQGASDPYDESNGSTARIDGSGNDVTLDPGESVYVSLQVDTRGEGVGDGDELLDTVVVEAVA</sequence>
<dbReference type="Proteomes" id="UP000199062">
    <property type="component" value="Unassembled WGS sequence"/>
</dbReference>
<evidence type="ECO:0000313" key="2">
    <source>
        <dbReference type="EMBL" id="SFS12283.1"/>
    </source>
</evidence>
<proteinExistence type="predicted"/>
<keyword evidence="3" id="KW-1185">Reference proteome</keyword>
<gene>
    <name evidence="2" type="ORF">SAMN05216559_4060</name>
</gene>
<dbReference type="STRING" id="767519.SAMN05216559_4060"/>
<reference evidence="2 3" key="1">
    <citation type="submission" date="2016-10" db="EMBL/GenBank/DDBJ databases">
        <authorList>
            <person name="de Groot N.N."/>
        </authorList>
    </citation>
    <scope>NUCLEOTIDE SEQUENCE [LARGE SCALE GENOMIC DNA]</scope>
    <source>
        <strain evidence="2 3">CGMCC 1.10457</strain>
    </source>
</reference>
<dbReference type="AlphaFoldDB" id="A0A1I6M9I6"/>
<evidence type="ECO:0000256" key="1">
    <source>
        <dbReference type="SAM" id="MobiDB-lite"/>
    </source>
</evidence>
<protein>
    <recommendedName>
        <fullName evidence="4">DUF1102 domain-containing protein</fullName>
    </recommendedName>
</protein>